<dbReference type="Gene3D" id="1.10.10.60">
    <property type="entry name" value="Homeodomain-like"/>
    <property type="match status" value="2"/>
</dbReference>
<dbReference type="Proteomes" id="UP000565468">
    <property type="component" value="Unassembled WGS sequence"/>
</dbReference>
<keyword evidence="6" id="KW-0238">DNA-binding</keyword>
<dbReference type="CDD" id="cd17536">
    <property type="entry name" value="REC_YesN-like"/>
    <property type="match status" value="1"/>
</dbReference>
<feature type="domain" description="Response regulatory" evidence="10">
    <location>
        <begin position="3"/>
        <end position="120"/>
    </location>
</feature>
<organism evidence="11 12">
    <name type="scientific">Paenibacillus lemnae</name>
    <dbReference type="NCBI Taxonomy" id="1330551"/>
    <lineage>
        <taxon>Bacteria</taxon>
        <taxon>Bacillati</taxon>
        <taxon>Bacillota</taxon>
        <taxon>Bacilli</taxon>
        <taxon>Bacillales</taxon>
        <taxon>Paenibacillaceae</taxon>
        <taxon>Paenibacillus</taxon>
    </lineage>
</organism>
<evidence type="ECO:0000256" key="3">
    <source>
        <dbReference type="ARBA" id="ARBA00022553"/>
    </source>
</evidence>
<dbReference type="EMBL" id="JABBPN010000002">
    <property type="protein sequence ID" value="NMO94728.1"/>
    <property type="molecule type" value="Genomic_DNA"/>
</dbReference>
<dbReference type="InterPro" id="IPR009057">
    <property type="entry name" value="Homeodomain-like_sf"/>
</dbReference>
<evidence type="ECO:0000259" key="9">
    <source>
        <dbReference type="PROSITE" id="PS01124"/>
    </source>
</evidence>
<feature type="modified residue" description="4-aspartylphosphate" evidence="8">
    <location>
        <position position="55"/>
    </location>
</feature>
<keyword evidence="2" id="KW-0963">Cytoplasm</keyword>
<keyword evidence="12" id="KW-1185">Reference proteome</keyword>
<dbReference type="Pfam" id="PF00072">
    <property type="entry name" value="Response_reg"/>
    <property type="match status" value="1"/>
</dbReference>
<accession>A0A848M1B8</accession>
<evidence type="ECO:0000256" key="2">
    <source>
        <dbReference type="ARBA" id="ARBA00022490"/>
    </source>
</evidence>
<dbReference type="InterPro" id="IPR011006">
    <property type="entry name" value="CheY-like_superfamily"/>
</dbReference>
<dbReference type="GO" id="GO:0005737">
    <property type="term" value="C:cytoplasm"/>
    <property type="evidence" value="ECO:0007669"/>
    <property type="project" value="UniProtKB-SubCell"/>
</dbReference>
<keyword evidence="7" id="KW-0804">Transcription</keyword>
<comment type="subcellular location">
    <subcellularLocation>
        <location evidence="1">Cytoplasm</location>
    </subcellularLocation>
</comment>
<dbReference type="SUPFAM" id="SSF52172">
    <property type="entry name" value="CheY-like"/>
    <property type="match status" value="1"/>
</dbReference>
<dbReference type="Pfam" id="PF17853">
    <property type="entry name" value="GGDEF_2"/>
    <property type="match status" value="1"/>
</dbReference>
<dbReference type="PROSITE" id="PS01124">
    <property type="entry name" value="HTH_ARAC_FAMILY_2"/>
    <property type="match status" value="1"/>
</dbReference>
<dbReference type="SMART" id="SM00342">
    <property type="entry name" value="HTH_ARAC"/>
    <property type="match status" value="1"/>
</dbReference>
<dbReference type="Gene3D" id="3.40.50.2300">
    <property type="match status" value="1"/>
</dbReference>
<evidence type="ECO:0000256" key="5">
    <source>
        <dbReference type="ARBA" id="ARBA00023015"/>
    </source>
</evidence>
<dbReference type="GO" id="GO:0003700">
    <property type="term" value="F:DNA-binding transcription factor activity"/>
    <property type="evidence" value="ECO:0007669"/>
    <property type="project" value="InterPro"/>
</dbReference>
<dbReference type="PANTHER" id="PTHR42713:SF3">
    <property type="entry name" value="TRANSCRIPTIONAL REGULATORY PROTEIN HPTR"/>
    <property type="match status" value="1"/>
</dbReference>
<evidence type="ECO:0000313" key="11">
    <source>
        <dbReference type="EMBL" id="NMO94728.1"/>
    </source>
</evidence>
<dbReference type="GO" id="GO:0000160">
    <property type="term" value="P:phosphorelay signal transduction system"/>
    <property type="evidence" value="ECO:0007669"/>
    <property type="project" value="UniProtKB-KW"/>
</dbReference>
<evidence type="ECO:0000256" key="8">
    <source>
        <dbReference type="PROSITE-ProRule" id="PRU00169"/>
    </source>
</evidence>
<sequence length="503" mass="57946">MYKVFIVDDEPFIIEGLYDAVDWQHFGLEIVGQAENGRQALDKLKEVPADLLITDISMPVMTGLELIAEARKVRPDLKVIVLSGFDDFAYLKEAMRLGIENYLLKPINLEELEETLSGTINKLNAVKASYMLDEYDMSVLKSNILYRWLTGKIRDEELQERASLLGLNLEQPFVLVSVIRGHSSKLEAVLREMTEAEEQVLFFMDDDGDYVVIFTMEDPDMEKPRAIRLLQQTRERCYDEDISISLGSVQEISSKRTRSYRHAKEAQEYFLVLQQPSYVDYLDIQERKEETARSLSLHWPDYAKGIASRDKEALFLKIDSDFDQLRNTPGVVPGILHSAAVELIVRFKMELSDIQYSAAPDFLKNTLHHIMTAATIDELLDVIKQAVSDLVDALNSDVKSPIIQQVLQYIHNAYHEDLSLKVLGAQYHIHPVYLGHLFHKETGETFAEYINRYRIDKAKELLRTTNLKVQDISKRVGYWETGYFYKQFKKNTGLSPRDFRGLL</sequence>
<gene>
    <name evidence="11" type="ORF">HII30_02850</name>
</gene>
<keyword evidence="3 8" id="KW-0597">Phosphoprotein</keyword>
<feature type="domain" description="HTH araC/xylS-type" evidence="9">
    <location>
        <begin position="404"/>
        <end position="502"/>
    </location>
</feature>
<keyword evidence="5" id="KW-0805">Transcription regulation</keyword>
<dbReference type="InterPro" id="IPR001789">
    <property type="entry name" value="Sig_transdc_resp-reg_receiver"/>
</dbReference>
<comment type="caution">
    <text evidence="11">The sequence shown here is derived from an EMBL/GenBank/DDBJ whole genome shotgun (WGS) entry which is preliminary data.</text>
</comment>
<dbReference type="AlphaFoldDB" id="A0A848M1B8"/>
<evidence type="ECO:0000256" key="4">
    <source>
        <dbReference type="ARBA" id="ARBA00023012"/>
    </source>
</evidence>
<dbReference type="GO" id="GO:0043565">
    <property type="term" value="F:sequence-specific DNA binding"/>
    <property type="evidence" value="ECO:0007669"/>
    <property type="project" value="InterPro"/>
</dbReference>
<evidence type="ECO:0000256" key="1">
    <source>
        <dbReference type="ARBA" id="ARBA00004496"/>
    </source>
</evidence>
<keyword evidence="4" id="KW-0902">Two-component regulatory system</keyword>
<evidence type="ECO:0000259" key="10">
    <source>
        <dbReference type="PROSITE" id="PS50110"/>
    </source>
</evidence>
<dbReference type="PROSITE" id="PS50110">
    <property type="entry name" value="RESPONSE_REGULATORY"/>
    <property type="match status" value="1"/>
</dbReference>
<dbReference type="InterPro" id="IPR018060">
    <property type="entry name" value="HTH_AraC"/>
</dbReference>
<dbReference type="InterPro" id="IPR051552">
    <property type="entry name" value="HptR"/>
</dbReference>
<evidence type="ECO:0000313" key="12">
    <source>
        <dbReference type="Proteomes" id="UP000565468"/>
    </source>
</evidence>
<evidence type="ECO:0000256" key="6">
    <source>
        <dbReference type="ARBA" id="ARBA00023125"/>
    </source>
</evidence>
<dbReference type="RefSeq" id="WP_169503423.1">
    <property type="nucleotide sequence ID" value="NZ_JABBPN010000002.1"/>
</dbReference>
<dbReference type="Pfam" id="PF12833">
    <property type="entry name" value="HTH_18"/>
    <property type="match status" value="1"/>
</dbReference>
<dbReference type="SMART" id="SM00448">
    <property type="entry name" value="REC"/>
    <property type="match status" value="1"/>
</dbReference>
<dbReference type="PANTHER" id="PTHR42713">
    <property type="entry name" value="HISTIDINE KINASE-RELATED"/>
    <property type="match status" value="1"/>
</dbReference>
<proteinExistence type="predicted"/>
<evidence type="ECO:0000256" key="7">
    <source>
        <dbReference type="ARBA" id="ARBA00023163"/>
    </source>
</evidence>
<reference evidence="11 12" key="1">
    <citation type="submission" date="2020-04" db="EMBL/GenBank/DDBJ databases">
        <title>Paenibacillus algicola sp. nov., a novel marine bacterium producing alginate lyase.</title>
        <authorList>
            <person name="Huang H."/>
        </authorList>
    </citation>
    <scope>NUCLEOTIDE SEQUENCE [LARGE SCALE GENOMIC DNA]</scope>
    <source>
        <strain evidence="11 12">L7-75</strain>
    </source>
</reference>
<dbReference type="SUPFAM" id="SSF46689">
    <property type="entry name" value="Homeodomain-like"/>
    <property type="match status" value="2"/>
</dbReference>
<protein>
    <submittedName>
        <fullName evidence="11">Response regulator transcription factor</fullName>
    </submittedName>
</protein>
<dbReference type="InterPro" id="IPR041522">
    <property type="entry name" value="CdaR_GGDEF"/>
</dbReference>
<name>A0A848M1B8_PAELE</name>